<gene>
    <name evidence="1" type="ORF">M513_01277</name>
    <name evidence="2" type="ORF">M514_01277</name>
</gene>
<evidence type="ECO:0000313" key="3">
    <source>
        <dbReference type="Proteomes" id="UP000030764"/>
    </source>
</evidence>
<dbReference type="AlphaFoldDB" id="A0A085MLE8"/>
<evidence type="ECO:0000313" key="2">
    <source>
        <dbReference type="EMBL" id="KFD70769.1"/>
    </source>
</evidence>
<dbReference type="Proteomes" id="UP000030758">
    <property type="component" value="Unassembled WGS sequence"/>
</dbReference>
<protein>
    <submittedName>
        <fullName evidence="1">Uncharacterized protein</fullName>
    </submittedName>
</protein>
<dbReference type="EMBL" id="KL367485">
    <property type="protein sequence ID" value="KFD70769.1"/>
    <property type="molecule type" value="Genomic_DNA"/>
</dbReference>
<organism evidence="1 3">
    <name type="scientific">Trichuris suis</name>
    <name type="common">pig whipworm</name>
    <dbReference type="NCBI Taxonomy" id="68888"/>
    <lineage>
        <taxon>Eukaryota</taxon>
        <taxon>Metazoa</taxon>
        <taxon>Ecdysozoa</taxon>
        <taxon>Nematoda</taxon>
        <taxon>Enoplea</taxon>
        <taxon>Dorylaimia</taxon>
        <taxon>Trichinellida</taxon>
        <taxon>Trichuridae</taxon>
        <taxon>Trichuris</taxon>
    </lineage>
</organism>
<dbReference type="Proteomes" id="UP000030764">
    <property type="component" value="Unassembled WGS sequence"/>
</dbReference>
<accession>A0A085MLE8</accession>
<keyword evidence="3" id="KW-1185">Reference proteome</keyword>
<reference evidence="1 3" key="1">
    <citation type="journal article" date="2014" name="Nat. Genet.">
        <title>Genome and transcriptome of the porcine whipworm Trichuris suis.</title>
        <authorList>
            <person name="Jex A.R."/>
            <person name="Nejsum P."/>
            <person name="Schwarz E.M."/>
            <person name="Hu L."/>
            <person name="Young N.D."/>
            <person name="Hall R.S."/>
            <person name="Korhonen P.K."/>
            <person name="Liao S."/>
            <person name="Thamsborg S."/>
            <person name="Xia J."/>
            <person name="Xu P."/>
            <person name="Wang S."/>
            <person name="Scheerlinck J.P."/>
            <person name="Hofmann A."/>
            <person name="Sternberg P.W."/>
            <person name="Wang J."/>
            <person name="Gasser R.B."/>
        </authorList>
    </citation>
    <scope>NUCLEOTIDE SEQUENCE [LARGE SCALE GENOMIC DNA]</scope>
    <source>
        <strain evidence="2">DCEP-RM93F</strain>
        <strain evidence="1">DCEP-RM93M</strain>
    </source>
</reference>
<evidence type="ECO:0000313" key="1">
    <source>
        <dbReference type="EMBL" id="KFD58044.1"/>
    </source>
</evidence>
<sequence>MNACTCTGFHPCISMKLLMQVQKRSIFKIAVSVLELAESPFVIEKGKDKVTDANLLGISLRLLFSVRKLKVH</sequence>
<dbReference type="EMBL" id="KL363186">
    <property type="protein sequence ID" value="KFD58044.1"/>
    <property type="molecule type" value="Genomic_DNA"/>
</dbReference>
<proteinExistence type="predicted"/>
<name>A0A085MLE8_9BILA</name>